<dbReference type="InterPro" id="IPR007235">
    <property type="entry name" value="Glyco_trans_28_C"/>
</dbReference>
<dbReference type="EMBL" id="CAEZVZ010000083">
    <property type="protein sequence ID" value="CAB4644462.1"/>
    <property type="molecule type" value="Genomic_DNA"/>
</dbReference>
<dbReference type="GO" id="GO:0016758">
    <property type="term" value="F:hexosyltransferase activity"/>
    <property type="evidence" value="ECO:0007669"/>
    <property type="project" value="InterPro"/>
</dbReference>
<accession>A0A6J6K4Z3</accession>
<reference evidence="2" key="1">
    <citation type="submission" date="2020-05" db="EMBL/GenBank/DDBJ databases">
        <authorList>
            <person name="Chiriac C."/>
            <person name="Salcher M."/>
            <person name="Ghai R."/>
            <person name="Kavagutti S V."/>
        </authorList>
    </citation>
    <scope>NUCLEOTIDE SEQUENCE</scope>
</reference>
<dbReference type="PANTHER" id="PTHR21015">
    <property type="entry name" value="UDP-N-ACETYLGLUCOSAMINE--N-ACETYLMURAMYL-(PENTAPEPTIDE) PYROPHOSPHORYL-UNDECAPRENOL N-ACETYLGLUCOSAMINE TRANSFERASE 1"/>
    <property type="match status" value="1"/>
</dbReference>
<protein>
    <submittedName>
        <fullName evidence="2">Unannotated protein</fullName>
    </submittedName>
</protein>
<organism evidence="2">
    <name type="scientific">freshwater metagenome</name>
    <dbReference type="NCBI Taxonomy" id="449393"/>
    <lineage>
        <taxon>unclassified sequences</taxon>
        <taxon>metagenomes</taxon>
        <taxon>ecological metagenomes</taxon>
    </lineage>
</organism>
<sequence length="450" mass="49285">MAKPTIILATSNGIGMGHLARASAVARELSGSANPVLVSVAGGIAEIPSTMGIPCEYIPGKTRGWMPAHKWDRYFRDRLIAIADETGASVISFDGVVPYPGFIAVKLKRPQIKIVWVRRGLWQKNILRFALPLQSRLVDAIIEPGDIARSYDHGPTSDRHDATITSPVSLYSADRALDRDSARKTLGLDLNRPAVLVQLGTGDSDMNEKMTAALVGLLGWKDLQVVLTKDPVDSNGKSLAPSGLDIKVLRYFPLADVLPAFDAAIAATGYNSVHELLPVRIPTVLISNIRGTDDQDARARWCQDHGYALRAEHSDLADITAKVKQLQSSDLRQSLSRKCAELSDTSGGAEVAQLLLDLAAKTKKTHWLKQLFRLMATQAIHKATYLYRVIRPQKKSANVDNASALFSAEIDADFLRAHIRGTQRFEQLIPGASSVYIKRRHEIARDAYGK</sequence>
<name>A0A6J6K4Z3_9ZZZZ</name>
<gene>
    <name evidence="2" type="ORF">UFOPK2162_00689</name>
</gene>
<dbReference type="Pfam" id="PF04101">
    <property type="entry name" value="Glyco_tran_28_C"/>
    <property type="match status" value="1"/>
</dbReference>
<evidence type="ECO:0000259" key="1">
    <source>
        <dbReference type="Pfam" id="PF04101"/>
    </source>
</evidence>
<dbReference type="AlphaFoldDB" id="A0A6J6K4Z3"/>
<evidence type="ECO:0000313" key="2">
    <source>
        <dbReference type="EMBL" id="CAB4644462.1"/>
    </source>
</evidence>
<dbReference type="SUPFAM" id="SSF53756">
    <property type="entry name" value="UDP-Glycosyltransferase/glycogen phosphorylase"/>
    <property type="match status" value="1"/>
</dbReference>
<proteinExistence type="predicted"/>
<dbReference type="Gene3D" id="3.40.50.2000">
    <property type="entry name" value="Glycogen Phosphorylase B"/>
    <property type="match status" value="1"/>
</dbReference>
<feature type="domain" description="Glycosyl transferase family 28 C-terminal" evidence="1">
    <location>
        <begin position="240"/>
        <end position="339"/>
    </location>
</feature>
<dbReference type="PANTHER" id="PTHR21015:SF22">
    <property type="entry name" value="GLYCOSYLTRANSFERASE"/>
    <property type="match status" value="1"/>
</dbReference>